<dbReference type="EMBL" id="JBHSGU010000029">
    <property type="protein sequence ID" value="MFC4701842.1"/>
    <property type="molecule type" value="Genomic_DNA"/>
</dbReference>
<dbReference type="RefSeq" id="WP_382410695.1">
    <property type="nucleotide sequence ID" value="NZ_JBHSGU010000029.1"/>
</dbReference>
<dbReference type="InterPro" id="IPR019757">
    <property type="entry name" value="Pept_S26A_signal_pept_1_Lys-AS"/>
</dbReference>
<comment type="catalytic activity">
    <reaction evidence="1 7">
        <text>Cleavage of hydrophobic, N-terminal signal or leader sequences from secreted and periplasmic proteins.</text>
        <dbReference type="EC" id="3.4.21.89"/>
    </reaction>
</comment>
<comment type="similarity">
    <text evidence="2 8">Belongs to the peptidase S26 family.</text>
</comment>
<comment type="caution">
    <text evidence="8">Lacks conserved residue(s) required for the propagation of feature annotation.</text>
</comment>
<keyword evidence="7" id="KW-1133">Transmembrane helix</keyword>
<dbReference type="PROSITE" id="PS00760">
    <property type="entry name" value="SPASE_I_2"/>
    <property type="match status" value="1"/>
</dbReference>
<evidence type="ECO:0000256" key="3">
    <source>
        <dbReference type="ARBA" id="ARBA00013208"/>
    </source>
</evidence>
<comment type="caution">
    <text evidence="10">The sequence shown here is derived from an EMBL/GenBank/DDBJ whole genome shotgun (WGS) entry which is preliminary data.</text>
</comment>
<dbReference type="PRINTS" id="PR00727">
    <property type="entry name" value="LEADERPTASE"/>
</dbReference>
<evidence type="ECO:0000256" key="7">
    <source>
        <dbReference type="RuleBase" id="RU003993"/>
    </source>
</evidence>
<dbReference type="InterPro" id="IPR019756">
    <property type="entry name" value="Pept_S26A_signal_pept_1_Ser-AS"/>
</dbReference>
<sequence>MANYFSIFLVAVSAVTGIVWLVYALFFSPKETLATENGEAQANFTESTDAEMPVFVDFCKQMFPIFFGVMIFRSFIYEPFQIPSGSMMPTLLEGDFILVEKFSYGLKDPVVRSQLIDTGEVKRGDVVVFKYPLDTNVDYIKRVVGLPGETIIYSNKQVFIQAPCEPGKLCERPQPVALTSLGDSEFLQRGIALDTYTEELGEVAHEILRHPNNPSVAYKYDVPQGHYFVLGDNRDNSQDSRYWGFVPEGNLVGRATFIWISFDFDRVEEDFLPTWFPSNVRFERIGSIK</sequence>
<keyword evidence="11" id="KW-1185">Reference proteome</keyword>
<evidence type="ECO:0000256" key="4">
    <source>
        <dbReference type="ARBA" id="ARBA00019232"/>
    </source>
</evidence>
<dbReference type="SUPFAM" id="SSF51306">
    <property type="entry name" value="LexA/Signal peptidase"/>
    <property type="match status" value="1"/>
</dbReference>
<evidence type="ECO:0000313" key="11">
    <source>
        <dbReference type="Proteomes" id="UP001595897"/>
    </source>
</evidence>
<proteinExistence type="inferred from homology"/>
<dbReference type="InterPro" id="IPR019758">
    <property type="entry name" value="Pept_S26A_signal_pept_1_CS"/>
</dbReference>
<dbReference type="InterPro" id="IPR036286">
    <property type="entry name" value="LexA/Signal_pep-like_sf"/>
</dbReference>
<comment type="subcellular location">
    <subcellularLocation>
        <location evidence="8">Membrane</location>
        <topology evidence="8">Multi-pass membrane protein</topology>
    </subcellularLocation>
</comment>
<dbReference type="Proteomes" id="UP001595897">
    <property type="component" value="Unassembled WGS sequence"/>
</dbReference>
<evidence type="ECO:0000313" key="10">
    <source>
        <dbReference type="EMBL" id="MFC4701842.1"/>
    </source>
</evidence>
<dbReference type="PANTHER" id="PTHR43390">
    <property type="entry name" value="SIGNAL PEPTIDASE I"/>
    <property type="match status" value="1"/>
</dbReference>
<dbReference type="Pfam" id="PF10502">
    <property type="entry name" value="Peptidase_S26"/>
    <property type="match status" value="1"/>
</dbReference>
<feature type="domain" description="Peptidase S26" evidence="9">
    <location>
        <begin position="57"/>
        <end position="259"/>
    </location>
</feature>
<dbReference type="PROSITE" id="PS00761">
    <property type="entry name" value="SPASE_I_3"/>
    <property type="match status" value="1"/>
</dbReference>
<accession>A0ABV9LZ82</accession>
<keyword evidence="7" id="KW-0812">Transmembrane</keyword>
<dbReference type="NCBIfam" id="TIGR02227">
    <property type="entry name" value="sigpep_I_bact"/>
    <property type="match status" value="1"/>
</dbReference>
<dbReference type="InterPro" id="IPR000223">
    <property type="entry name" value="Pept_S26A_signal_pept_1"/>
</dbReference>
<evidence type="ECO:0000256" key="8">
    <source>
        <dbReference type="RuleBase" id="RU362042"/>
    </source>
</evidence>
<name>A0ABV9LZ82_9ALTE</name>
<evidence type="ECO:0000256" key="2">
    <source>
        <dbReference type="ARBA" id="ARBA00009370"/>
    </source>
</evidence>
<feature type="transmembrane region" description="Helical" evidence="7">
    <location>
        <begin position="7"/>
        <end position="26"/>
    </location>
</feature>
<dbReference type="PROSITE" id="PS00501">
    <property type="entry name" value="SPASE_I_1"/>
    <property type="match status" value="1"/>
</dbReference>
<evidence type="ECO:0000259" key="9">
    <source>
        <dbReference type="Pfam" id="PF10502"/>
    </source>
</evidence>
<keyword evidence="5 7" id="KW-0645">Protease</keyword>
<keyword evidence="6 7" id="KW-0378">Hydrolase</keyword>
<organism evidence="10 11">
    <name type="scientific">Glaciecola siphonariae</name>
    <dbReference type="NCBI Taxonomy" id="521012"/>
    <lineage>
        <taxon>Bacteria</taxon>
        <taxon>Pseudomonadati</taxon>
        <taxon>Pseudomonadota</taxon>
        <taxon>Gammaproteobacteria</taxon>
        <taxon>Alteromonadales</taxon>
        <taxon>Alteromonadaceae</taxon>
        <taxon>Glaciecola</taxon>
    </lineage>
</organism>
<evidence type="ECO:0000256" key="6">
    <source>
        <dbReference type="ARBA" id="ARBA00022801"/>
    </source>
</evidence>
<reference evidence="11" key="1">
    <citation type="journal article" date="2019" name="Int. J. Syst. Evol. Microbiol.">
        <title>The Global Catalogue of Microorganisms (GCM) 10K type strain sequencing project: providing services to taxonomists for standard genome sequencing and annotation.</title>
        <authorList>
            <consortium name="The Broad Institute Genomics Platform"/>
            <consortium name="The Broad Institute Genome Sequencing Center for Infectious Disease"/>
            <person name="Wu L."/>
            <person name="Ma J."/>
        </authorList>
    </citation>
    <scope>NUCLEOTIDE SEQUENCE [LARGE SCALE GENOMIC DNA]</scope>
    <source>
        <strain evidence="11">KACC 12507</strain>
    </source>
</reference>
<protein>
    <recommendedName>
        <fullName evidence="4 7">Signal peptidase I</fullName>
        <ecNumber evidence="3 7">3.4.21.89</ecNumber>
    </recommendedName>
</protein>
<dbReference type="Gene3D" id="2.10.109.10">
    <property type="entry name" value="Umud Fragment, subunit A"/>
    <property type="match status" value="1"/>
</dbReference>
<dbReference type="InterPro" id="IPR019533">
    <property type="entry name" value="Peptidase_S26"/>
</dbReference>
<evidence type="ECO:0000256" key="5">
    <source>
        <dbReference type="ARBA" id="ARBA00022670"/>
    </source>
</evidence>
<keyword evidence="7" id="KW-0472">Membrane</keyword>
<gene>
    <name evidence="10" type="primary">lepB</name>
    <name evidence="10" type="ORF">ACFO4O_16960</name>
</gene>
<dbReference type="EC" id="3.4.21.89" evidence="3 7"/>
<dbReference type="CDD" id="cd06530">
    <property type="entry name" value="S26_SPase_I"/>
    <property type="match status" value="1"/>
</dbReference>
<dbReference type="GO" id="GO:0009003">
    <property type="term" value="F:signal peptidase activity"/>
    <property type="evidence" value="ECO:0007669"/>
    <property type="project" value="UniProtKB-EC"/>
</dbReference>
<evidence type="ECO:0000256" key="1">
    <source>
        <dbReference type="ARBA" id="ARBA00000677"/>
    </source>
</evidence>
<dbReference type="PANTHER" id="PTHR43390:SF1">
    <property type="entry name" value="CHLOROPLAST PROCESSING PEPTIDASE"/>
    <property type="match status" value="1"/>
</dbReference>